<evidence type="ECO:0000256" key="3">
    <source>
        <dbReference type="ARBA" id="ARBA00022801"/>
    </source>
</evidence>
<dbReference type="InterPro" id="IPR000209">
    <property type="entry name" value="Peptidase_S8/S53_dom"/>
</dbReference>
<evidence type="ECO:0000256" key="2">
    <source>
        <dbReference type="ARBA" id="ARBA00022670"/>
    </source>
</evidence>
<dbReference type="Gene3D" id="1.10.1330.10">
    <property type="entry name" value="Dockerin domain"/>
    <property type="match status" value="1"/>
</dbReference>
<keyword evidence="4 5" id="KW-0720">Serine protease</keyword>
<dbReference type="Pfam" id="PF07705">
    <property type="entry name" value="CARDB"/>
    <property type="match status" value="1"/>
</dbReference>
<dbReference type="PROSITE" id="PS00136">
    <property type="entry name" value="SUBTILASE_ASP"/>
    <property type="match status" value="1"/>
</dbReference>
<evidence type="ECO:0000256" key="4">
    <source>
        <dbReference type="ARBA" id="ARBA00022825"/>
    </source>
</evidence>
<dbReference type="InterPro" id="IPR023827">
    <property type="entry name" value="Peptidase_S8_Asp-AS"/>
</dbReference>
<dbReference type="InterPro" id="IPR036852">
    <property type="entry name" value="Peptidase_S8/S53_dom_sf"/>
</dbReference>
<reference evidence="8 9" key="1">
    <citation type="submission" date="2020-05" db="EMBL/GenBank/DDBJ databases">
        <title>Isolation and characterization of methanoarchaea from a cold seep at offshore SW Taiwan.</title>
        <authorList>
            <person name="Chen Y.-W."/>
            <person name="Chen S.-C."/>
            <person name="Lai M.-C."/>
        </authorList>
    </citation>
    <scope>NUCLEOTIDE SEQUENCE [LARGE SCALE GENOMIC DNA]</scope>
    <source>
        <strain evidence="8 9">YWC-01</strain>
    </source>
</reference>
<comment type="similarity">
    <text evidence="1 5 6">Belongs to the peptidase S8 family.</text>
</comment>
<evidence type="ECO:0000256" key="6">
    <source>
        <dbReference type="RuleBase" id="RU003355"/>
    </source>
</evidence>
<dbReference type="RefSeq" id="WP_317295458.1">
    <property type="nucleotide sequence ID" value="NZ_JABFFQ010000001.1"/>
</dbReference>
<keyword evidence="3 5" id="KW-0378">Hydrolase</keyword>
<evidence type="ECO:0000256" key="5">
    <source>
        <dbReference type="PROSITE-ProRule" id="PRU01240"/>
    </source>
</evidence>
<keyword evidence="2 5" id="KW-0645">Protease</keyword>
<protein>
    <submittedName>
        <fullName evidence="8">S8 family serine peptidase</fullName>
    </submittedName>
</protein>
<dbReference type="Gene3D" id="2.60.40.10">
    <property type="entry name" value="Immunoglobulins"/>
    <property type="match status" value="1"/>
</dbReference>
<dbReference type="InterPro" id="IPR036439">
    <property type="entry name" value="Dockerin_dom_sf"/>
</dbReference>
<dbReference type="PROSITE" id="PS51892">
    <property type="entry name" value="SUBTILASE"/>
    <property type="match status" value="1"/>
</dbReference>
<dbReference type="InterPro" id="IPR023828">
    <property type="entry name" value="Peptidase_S8_Ser-AS"/>
</dbReference>
<dbReference type="PANTHER" id="PTHR43806:SF11">
    <property type="entry name" value="CEREVISIN-RELATED"/>
    <property type="match status" value="1"/>
</dbReference>
<accession>A0ABU3Z0D3</accession>
<dbReference type="PRINTS" id="PR00723">
    <property type="entry name" value="SUBTILISIN"/>
</dbReference>
<feature type="domain" description="Dockerin" evidence="7">
    <location>
        <begin position="1692"/>
        <end position="1767"/>
    </location>
</feature>
<dbReference type="InterPro" id="IPR016134">
    <property type="entry name" value="Dockerin_dom"/>
</dbReference>
<sequence length="1769" mass="189693">MKLSKSEAGLIVLLLVFFLAGTVSALPGDDQIVRDPPSVQAGERVPVFLVMDEQPKHLTSFGELKANALSRQAQVLQTVRSVDSAAAKTARSYWIANAVWLEADPATLDKLAAIPGVDHIEPDLTVTLSDPVAEVSSTISPDEISQPETGYATVWSVDYIEAPSVWKSGNTGEGVTIAVIDTGIDGSHPAFGDRVVAFADFVNGDNASAYDDYGHGTHCAGTAAGGIVTVDDYGDEYEVALGVAPGANLIGAKVLNNAGTGPFSTILEGFQWAVENDADVVSMSLGSYMSTSQGIEDEWLPGGESLTVTLEVSSESRGDPDTLYEPQFVIGSVRVEDPYYYAYAADSYFVDPLENLTITITDANGNVASGAEIDWLGFDQKVNCYSFKAPYASNSENWDGIWTIDVTNTGEAEVRIEEISLRECYQSRGDTVIDTAINTAVAGGTVVAVSAGNNGDFGTATIGTPGTAKDALTVGATDYLMDYRASFSSMGPVNGAAVPYIKPDVMAPGVGIISAYPESQYASMQGTSMACPAVAGAAALMLSGNSSLTPADVKATLMETAVHIGEDGAILPVMQPNNAYGAGRINAYEAVNTTGGLDGAEPWDGIQHELIGGPLTAYYITGDTLPVMAVLWNTTAGEPLAGEELEFSAWFGSYNDNNPTYIENMTLITDPNGYVRQMVDISDVPVNKYVYARITYGNLQLQDYAYKNAVSPTPTPPVIPIFESAYYSVGYNATVEIKYPLLTADGSAYDESVTFVVRNSSGIRVVDTVLVPVGGVISYSLDLATQPADETYYYMKINDRDAGSIYVGEEGYMYQEVIPLPERAICPPGENVNLGIMAFPHHGAKTISQEFDVYVTTLTETEILSLSSAGARALSAPEEGDMQAFLAEIDGMKPGTYSGTASLTNGLGTYNFTMPEEGYIAVVRFATDYDYYMEETPVLVYGTLEPWFMHRSTPPVYEDVYDGNLTSIYGFYDWPATWDPDTYASVPGDEATITAYVYTYDPIMGVSVLTPGQTVYLYTENGVQSGVTNADGICTFTVETAGKTRLDYLVLTPGISGYVDVWEGYNPLDMYTDGPVNPGMIGNTLSAPAYIGTLYPDTETRSASVTRDGDAYDVIARSYGPADESIHEVGAFTVNKFSETSIWEYAGTEAAAVVEFTGTGTQRVTPATDGNYEAYYGLLNPNTQSIDKYIYTTFRNPERSVSYEMPDSVLAGASVPVVFNASADDGTPISNARVVLALGAAGDWEWSSYYDDPRDANILLAADYYPDPYTVIATGYTDADGKVTLTFTAPTAGQQALREALIHESDLPYMVLCYHDGELVQEDYGYMGVTTALLPDFVPDVSAPQVVKLERDDTITISNVALLISNIGTADYVYDPTNKMACTAEVGPHSESTYFMKSLAQGEKTDVLTTTVSRNAREFGINTSDYRLPVDVNVGVEVNSNRTVEELNYQNNYLVYPVRITAPDLAVEILAPRYTTPASTTTIGVRVTNHGEVGSNAANLYYSITGKPEATIAVPALEPGASTMIWQNQTLVAGEYTIDTEVNRAGATDYETTFANNRANATVGSYANPATKIELPRDLVLVPGTTYDLPITVNQVSGLAAYQMELTFNGSVLEAQDVIPGALPLTAKNIASGSVQFNGATVSGVDGNVTVATVRFNVVGVTDDETALNLDAQLWDENPLVIPADVVNGDAYLLLYGDANSDGEVNQADTLTVLQEVVGLKSKPDKSKPDERTKFLVTDVTRNNAVEVGDAMFIAQYCADLRDEYFRIV</sequence>
<feature type="active site" description="Charge relay system" evidence="5">
    <location>
        <position position="215"/>
    </location>
</feature>
<dbReference type="InterPro" id="IPR011635">
    <property type="entry name" value="CARDB"/>
</dbReference>
<dbReference type="SUPFAM" id="SSF63446">
    <property type="entry name" value="Type I dockerin domain"/>
    <property type="match status" value="1"/>
</dbReference>
<dbReference type="InterPro" id="IPR013783">
    <property type="entry name" value="Ig-like_fold"/>
</dbReference>
<dbReference type="Gene3D" id="2.60.40.680">
    <property type="match status" value="1"/>
</dbReference>
<dbReference type="InterPro" id="IPR002102">
    <property type="entry name" value="Cohesin_dom"/>
</dbReference>
<dbReference type="SUPFAM" id="SSF49384">
    <property type="entry name" value="Carbohydrate-binding domain"/>
    <property type="match status" value="1"/>
</dbReference>
<feature type="active site" description="Charge relay system" evidence="5">
    <location>
        <position position="528"/>
    </location>
</feature>
<dbReference type="CDD" id="cd08547">
    <property type="entry name" value="Type_II_cohesin"/>
    <property type="match status" value="1"/>
</dbReference>
<comment type="caution">
    <text evidence="8">The sequence shown here is derived from an EMBL/GenBank/DDBJ whole genome shotgun (WGS) entry which is preliminary data.</text>
</comment>
<dbReference type="InterPro" id="IPR008965">
    <property type="entry name" value="CBM2/CBM3_carb-bd_dom_sf"/>
</dbReference>
<dbReference type="Pfam" id="PF00082">
    <property type="entry name" value="Peptidase_S8"/>
    <property type="match status" value="2"/>
</dbReference>
<dbReference type="InterPro" id="IPR015500">
    <property type="entry name" value="Peptidase_S8_subtilisin-rel"/>
</dbReference>
<dbReference type="Gene3D" id="3.40.50.200">
    <property type="entry name" value="Peptidase S8/S53 domain"/>
    <property type="match status" value="2"/>
</dbReference>
<name>A0ABU3Z0D3_9EURY</name>
<dbReference type="PROSITE" id="PS00137">
    <property type="entry name" value="SUBTILASE_HIS"/>
    <property type="match status" value="1"/>
</dbReference>
<proteinExistence type="inferred from homology"/>
<evidence type="ECO:0000256" key="1">
    <source>
        <dbReference type="ARBA" id="ARBA00011073"/>
    </source>
</evidence>
<evidence type="ECO:0000259" key="7">
    <source>
        <dbReference type="PROSITE" id="PS51766"/>
    </source>
</evidence>
<dbReference type="SUPFAM" id="SSF52743">
    <property type="entry name" value="Subtilisin-like"/>
    <property type="match status" value="2"/>
</dbReference>
<dbReference type="InterPro" id="IPR022398">
    <property type="entry name" value="Peptidase_S8_His-AS"/>
</dbReference>
<dbReference type="EMBL" id="JABFFQ010000001">
    <property type="protein sequence ID" value="MDV4342277.1"/>
    <property type="molecule type" value="Genomic_DNA"/>
</dbReference>
<gene>
    <name evidence="8" type="ORF">HL657_03640</name>
</gene>
<dbReference type="Proteomes" id="UP001273768">
    <property type="component" value="Unassembled WGS sequence"/>
</dbReference>
<dbReference type="PANTHER" id="PTHR43806">
    <property type="entry name" value="PEPTIDASE S8"/>
    <property type="match status" value="1"/>
</dbReference>
<keyword evidence="9" id="KW-1185">Reference proteome</keyword>
<organism evidence="8 9">
    <name type="scientific">Methanoculleus nereidis</name>
    <dbReference type="NCBI Taxonomy" id="2735141"/>
    <lineage>
        <taxon>Archaea</taxon>
        <taxon>Methanobacteriati</taxon>
        <taxon>Methanobacteriota</taxon>
        <taxon>Stenosarchaea group</taxon>
        <taxon>Methanomicrobia</taxon>
        <taxon>Methanomicrobiales</taxon>
        <taxon>Methanomicrobiaceae</taxon>
        <taxon>Methanoculleus</taxon>
    </lineage>
</organism>
<dbReference type="Pfam" id="PF00963">
    <property type="entry name" value="Cohesin"/>
    <property type="match status" value="1"/>
</dbReference>
<evidence type="ECO:0000313" key="8">
    <source>
        <dbReference type="EMBL" id="MDV4342277.1"/>
    </source>
</evidence>
<dbReference type="PROSITE" id="PS00138">
    <property type="entry name" value="SUBTILASE_SER"/>
    <property type="match status" value="1"/>
</dbReference>
<dbReference type="PROSITE" id="PS51766">
    <property type="entry name" value="DOCKERIN"/>
    <property type="match status" value="1"/>
</dbReference>
<feature type="active site" description="Charge relay system" evidence="5">
    <location>
        <position position="181"/>
    </location>
</feature>
<evidence type="ECO:0000313" key="9">
    <source>
        <dbReference type="Proteomes" id="UP001273768"/>
    </source>
</evidence>
<dbReference type="InterPro" id="IPR050131">
    <property type="entry name" value="Peptidase_S8_subtilisin-like"/>
</dbReference>